<protein>
    <recommendedName>
        <fullName evidence="7">Alcohol dehydrogenase-like C-terminal domain-containing protein</fullName>
    </recommendedName>
</protein>
<sequence>MRWSTGLVSLLAARAFGAPRIVVVDVDDFCLSVAKDLGAFATSKVSTINEAIGGLGIDVTLDCVDFNKTMTTSLSATRYGGKECLEGMGHCDITIPLIPASARYGFYRKQVVDAFETSARGNNVVKVMSNL</sequence>
<dbReference type="Pfam" id="PF00107">
    <property type="entry name" value="ADH_zinc_N"/>
    <property type="match status" value="1"/>
</dbReference>
<dbReference type="SUPFAM" id="SSF51735">
    <property type="entry name" value="NAD(P)-binding Rossmann-fold domains"/>
    <property type="match status" value="1"/>
</dbReference>
<feature type="signal peptide" evidence="6">
    <location>
        <begin position="1"/>
        <end position="17"/>
    </location>
</feature>
<evidence type="ECO:0000313" key="9">
    <source>
        <dbReference type="Proteomes" id="UP001630127"/>
    </source>
</evidence>
<dbReference type="Proteomes" id="UP001630127">
    <property type="component" value="Unassembled WGS sequence"/>
</dbReference>
<dbReference type="PANTHER" id="PTHR43161:SF9">
    <property type="entry name" value="SORBITOL DEHYDROGENASE"/>
    <property type="match status" value="1"/>
</dbReference>
<name>A0ABD2ZIT8_9GENT</name>
<dbReference type="AlphaFoldDB" id="A0ABD2ZIT8"/>
<evidence type="ECO:0000256" key="4">
    <source>
        <dbReference type="ARBA" id="ARBA00022833"/>
    </source>
</evidence>
<evidence type="ECO:0000256" key="3">
    <source>
        <dbReference type="ARBA" id="ARBA00022723"/>
    </source>
</evidence>
<keyword evidence="4" id="KW-0862">Zinc</keyword>
<dbReference type="GO" id="GO:0016491">
    <property type="term" value="F:oxidoreductase activity"/>
    <property type="evidence" value="ECO:0007669"/>
    <property type="project" value="UniProtKB-KW"/>
</dbReference>
<comment type="caution">
    <text evidence="8">The sequence shown here is derived from an EMBL/GenBank/DDBJ whole genome shotgun (WGS) entry which is preliminary data.</text>
</comment>
<dbReference type="InterPro" id="IPR013149">
    <property type="entry name" value="ADH-like_C"/>
</dbReference>
<evidence type="ECO:0000256" key="6">
    <source>
        <dbReference type="SAM" id="SignalP"/>
    </source>
</evidence>
<evidence type="ECO:0000256" key="5">
    <source>
        <dbReference type="ARBA" id="ARBA00023002"/>
    </source>
</evidence>
<reference evidence="8 9" key="1">
    <citation type="submission" date="2024-11" db="EMBL/GenBank/DDBJ databases">
        <title>A near-complete genome assembly of Cinchona calisaya.</title>
        <authorList>
            <person name="Lian D.C."/>
            <person name="Zhao X.W."/>
            <person name="Wei L."/>
        </authorList>
    </citation>
    <scope>NUCLEOTIDE SEQUENCE [LARGE SCALE GENOMIC DNA]</scope>
    <source>
        <tissue evidence="8">Nenye</tissue>
    </source>
</reference>
<proteinExistence type="inferred from homology"/>
<evidence type="ECO:0000256" key="1">
    <source>
        <dbReference type="ARBA" id="ARBA00001947"/>
    </source>
</evidence>
<comment type="similarity">
    <text evidence="2">Belongs to the zinc-containing alcohol dehydrogenase family.</text>
</comment>
<evidence type="ECO:0000259" key="7">
    <source>
        <dbReference type="Pfam" id="PF00107"/>
    </source>
</evidence>
<feature type="domain" description="Alcohol dehydrogenase-like C-terminal" evidence="7">
    <location>
        <begin position="6"/>
        <end position="96"/>
    </location>
</feature>
<dbReference type="InterPro" id="IPR036291">
    <property type="entry name" value="NAD(P)-bd_dom_sf"/>
</dbReference>
<organism evidence="8 9">
    <name type="scientific">Cinchona calisaya</name>
    <dbReference type="NCBI Taxonomy" id="153742"/>
    <lineage>
        <taxon>Eukaryota</taxon>
        <taxon>Viridiplantae</taxon>
        <taxon>Streptophyta</taxon>
        <taxon>Embryophyta</taxon>
        <taxon>Tracheophyta</taxon>
        <taxon>Spermatophyta</taxon>
        <taxon>Magnoliopsida</taxon>
        <taxon>eudicotyledons</taxon>
        <taxon>Gunneridae</taxon>
        <taxon>Pentapetalae</taxon>
        <taxon>asterids</taxon>
        <taxon>lamiids</taxon>
        <taxon>Gentianales</taxon>
        <taxon>Rubiaceae</taxon>
        <taxon>Cinchonoideae</taxon>
        <taxon>Cinchoneae</taxon>
        <taxon>Cinchona</taxon>
    </lineage>
</organism>
<evidence type="ECO:0000256" key="2">
    <source>
        <dbReference type="ARBA" id="ARBA00008072"/>
    </source>
</evidence>
<dbReference type="EMBL" id="JBJUIK010000009">
    <property type="protein sequence ID" value="KAL3518756.1"/>
    <property type="molecule type" value="Genomic_DNA"/>
</dbReference>
<feature type="chain" id="PRO_5044811988" description="Alcohol dehydrogenase-like C-terminal domain-containing protein" evidence="6">
    <location>
        <begin position="18"/>
        <end position="131"/>
    </location>
</feature>
<keyword evidence="3" id="KW-0479">Metal-binding</keyword>
<accession>A0ABD2ZIT8</accession>
<evidence type="ECO:0000313" key="8">
    <source>
        <dbReference type="EMBL" id="KAL3518756.1"/>
    </source>
</evidence>
<dbReference type="PANTHER" id="PTHR43161">
    <property type="entry name" value="SORBITOL DEHYDROGENASE"/>
    <property type="match status" value="1"/>
</dbReference>
<dbReference type="Gene3D" id="3.40.50.720">
    <property type="entry name" value="NAD(P)-binding Rossmann-like Domain"/>
    <property type="match status" value="1"/>
</dbReference>
<gene>
    <name evidence="8" type="ORF">ACH5RR_021345</name>
</gene>
<keyword evidence="5" id="KW-0560">Oxidoreductase</keyword>
<keyword evidence="6" id="KW-0732">Signal</keyword>
<comment type="cofactor">
    <cofactor evidence="1">
        <name>Zn(2+)</name>
        <dbReference type="ChEBI" id="CHEBI:29105"/>
    </cofactor>
</comment>
<dbReference type="GO" id="GO:0046872">
    <property type="term" value="F:metal ion binding"/>
    <property type="evidence" value="ECO:0007669"/>
    <property type="project" value="UniProtKB-KW"/>
</dbReference>
<keyword evidence="9" id="KW-1185">Reference proteome</keyword>